<reference evidence="2" key="1">
    <citation type="book" date="2019" name="MICROBIAL BIOTECHNOLOGY" publisher="Unknown Publisher">
        <title>Optimization of recombineering for directed mutagenesis of bacteria Pseudomonas corrugata 3'.</title>
        <authorList>
            <person name="Buinitskaja S.V."/>
            <person name="Pilipenok N."/>
            <person name="Valentovich L.N."/>
        </authorList>
    </citation>
    <scope>NUCLEOTIDE SEQUENCE</scope>
    <source>
        <strain evidence="2">3prime</strain>
    </source>
</reference>
<gene>
    <name evidence="2" type="ORF">C4C32_18200</name>
</gene>
<dbReference type="Proteomes" id="UP000663914">
    <property type="component" value="Chromosome"/>
</dbReference>
<dbReference type="Pfam" id="PF10137">
    <property type="entry name" value="CAP12-PCTIR_TIR"/>
    <property type="match status" value="1"/>
</dbReference>
<dbReference type="GO" id="GO:0050135">
    <property type="term" value="F:NADP+ nucleosidase activity"/>
    <property type="evidence" value="ECO:0007669"/>
    <property type="project" value="InterPro"/>
</dbReference>
<dbReference type="InterPro" id="IPR019302">
    <property type="entry name" value="CAP12/PCTIR_TIR_dom"/>
</dbReference>
<dbReference type="EMBL" id="CP072011">
    <property type="protein sequence ID" value="QTH12516.1"/>
    <property type="molecule type" value="Genomic_DNA"/>
</dbReference>
<accession>A0A8B6UKT9</accession>
<evidence type="ECO:0000259" key="1">
    <source>
        <dbReference type="Pfam" id="PF10137"/>
    </source>
</evidence>
<evidence type="ECO:0000313" key="3">
    <source>
        <dbReference type="Proteomes" id="UP000663914"/>
    </source>
</evidence>
<organism evidence="2 3">
    <name type="scientific">Pseudomonas corrugata</name>
    <dbReference type="NCBI Taxonomy" id="47879"/>
    <lineage>
        <taxon>Bacteria</taxon>
        <taxon>Pseudomonadati</taxon>
        <taxon>Pseudomonadota</taxon>
        <taxon>Gammaproteobacteria</taxon>
        <taxon>Pseudomonadales</taxon>
        <taxon>Pseudomonadaceae</taxon>
        <taxon>Pseudomonas</taxon>
    </lineage>
</organism>
<dbReference type="RefSeq" id="WP_208554810.1">
    <property type="nucleotide sequence ID" value="NZ_CP072011.1"/>
</dbReference>
<protein>
    <submittedName>
        <fullName evidence="2">Nucleotide-binding protein</fullName>
    </submittedName>
</protein>
<feature type="domain" description="CD-NTase-associated protein 12/Pycsar effector protein TIR" evidence="1">
    <location>
        <begin position="236"/>
        <end position="348"/>
    </location>
</feature>
<evidence type="ECO:0000313" key="2">
    <source>
        <dbReference type="EMBL" id="QTH12516.1"/>
    </source>
</evidence>
<name>A0A8B6UKT9_9PSED</name>
<sequence length="372" mass="41928">MDEVYVEIGTLITKIEDYISKGEKLDETAIEALQEAHLKVGKSWSGSWIGHHSRIYYENLTVPPPGAHFSSEWGTDNMLGQGTSGRWCEYSFDDVYNEIHRMAGSPDLSAWENYYTEGVRLFDKTKKELEVLLTVESEATGEAFYKTLLEDLSKVRQLAENNFISFIRPKSFSSRDSLAMSQGIMTPPHIKVMAECMKLKAPSSACSDLLIVMQKAFSYSQRQVKKMKQNSLVGTNIFIGHGRSPVWRDLKDFVKDRLGLPYDEFNRVPVAGITNIQRLTQMLESAAVAFVVMTAEDEQVDGTMEARTNVIHEVGLFQGRLGFTKAIILLEEGCQEFSNIQGLGQIRFPVGNIAAKFEEIRLVLEREGLITE</sequence>
<proteinExistence type="predicted"/>
<dbReference type="AlphaFoldDB" id="A0A8B6UKT9"/>
<reference evidence="2" key="2">
    <citation type="submission" date="2021-03" db="EMBL/GenBank/DDBJ databases">
        <authorList>
            <person name="Valentovich L.N."/>
            <person name="Akhremchuk A.E."/>
            <person name="Miamin V.E."/>
        </authorList>
    </citation>
    <scope>NUCLEOTIDE SEQUENCE</scope>
    <source>
        <strain evidence="2">3prime</strain>
    </source>
</reference>